<comment type="similarity">
    <text evidence="1">Belongs to the glycosyl hydrolase 35 family.</text>
</comment>
<gene>
    <name evidence="2" type="ORF">B1B09_10855</name>
</gene>
<dbReference type="GO" id="GO:0005975">
    <property type="term" value="P:carbohydrate metabolic process"/>
    <property type="evidence" value="ECO:0007669"/>
    <property type="project" value="InterPro"/>
</dbReference>
<evidence type="ECO:0000256" key="1">
    <source>
        <dbReference type="ARBA" id="ARBA00009809"/>
    </source>
</evidence>
<dbReference type="InterPro" id="IPR031330">
    <property type="entry name" value="Gly_Hdrlase_35_cat"/>
</dbReference>
<reference evidence="2 3" key="1">
    <citation type="submission" date="2017-02" db="EMBL/GenBank/DDBJ databases">
        <title>Prevalence of linear plasmids in Cutibacterium acnes isolates obtained from cancerous prostatic tissue.</title>
        <authorList>
            <person name="Davidsson S."/>
            <person name="Bruggemann H."/>
        </authorList>
    </citation>
    <scope>NUCLEOTIDE SEQUENCE [LARGE SCALE GENOMIC DNA]</scope>
    <source>
        <strain evidence="2 3">11-78</strain>
    </source>
</reference>
<dbReference type="InterPro" id="IPR017853">
    <property type="entry name" value="GH"/>
</dbReference>
<dbReference type="Gene3D" id="3.20.20.80">
    <property type="entry name" value="Glycosidases"/>
    <property type="match status" value="1"/>
</dbReference>
<organism evidence="2 3">
    <name type="scientific">Cutibacterium acnes</name>
    <name type="common">Propionibacterium acnes</name>
    <dbReference type="NCBI Taxonomy" id="1747"/>
    <lineage>
        <taxon>Bacteria</taxon>
        <taxon>Bacillati</taxon>
        <taxon>Actinomycetota</taxon>
        <taxon>Actinomycetes</taxon>
        <taxon>Propionibacteriales</taxon>
        <taxon>Propionibacteriaceae</taxon>
        <taxon>Cutibacterium</taxon>
    </lineage>
</organism>
<dbReference type="PRINTS" id="PR00742">
    <property type="entry name" value="GLHYDRLASE35"/>
</dbReference>
<evidence type="ECO:0000313" key="3">
    <source>
        <dbReference type="Proteomes" id="UP000226191"/>
    </source>
</evidence>
<dbReference type="Proteomes" id="UP000226191">
    <property type="component" value="Unassembled WGS sequence"/>
</dbReference>
<sequence>MTEPSMRKAEHRHSLSRTMAALTAVACASTSLAATPTTAAATSPSQTPKAMSSAPYIFPGNDGKAHKVAWDKHSFTIDGTRLSIWFGELHYWRLPSQQAWRDVMRKARANGFNAISLYFFWGLHQESADGKFDFSGIKDIDKLLTIAEEEGLYVIARPGPYINAEISMGGLPATMSNQPGPLRGTANLARSKQWLHAFDVIARKHQVTTGGGSLLMYQVENELLDESSDRSAFLKALTSYVRADGITVPLFTNDYSMAGHRPPLTVIQTRSGTPAGRHPLRPIRIP</sequence>
<evidence type="ECO:0000313" key="2">
    <source>
        <dbReference type="EMBL" id="PGF32586.1"/>
    </source>
</evidence>
<dbReference type="PANTHER" id="PTHR23421">
    <property type="entry name" value="BETA-GALACTOSIDASE RELATED"/>
    <property type="match status" value="1"/>
</dbReference>
<dbReference type="AlphaFoldDB" id="A0A8B2VGK6"/>
<comment type="caution">
    <text evidence="2">The sequence shown here is derived from an EMBL/GenBank/DDBJ whole genome shotgun (WGS) entry which is preliminary data.</text>
</comment>
<dbReference type="InterPro" id="IPR001944">
    <property type="entry name" value="Glycoside_Hdrlase_35"/>
</dbReference>
<protein>
    <submittedName>
        <fullName evidence="2">Glycosyl hydrolase family 35</fullName>
    </submittedName>
</protein>
<dbReference type="SUPFAM" id="SSF51445">
    <property type="entry name" value="(Trans)glycosidases"/>
    <property type="match status" value="1"/>
</dbReference>
<dbReference type="GO" id="GO:0004553">
    <property type="term" value="F:hydrolase activity, hydrolyzing O-glycosyl compounds"/>
    <property type="evidence" value="ECO:0007669"/>
    <property type="project" value="InterPro"/>
</dbReference>
<keyword evidence="2" id="KW-0378">Hydrolase</keyword>
<accession>A0A8B2VGK6</accession>
<proteinExistence type="inferred from homology"/>
<dbReference type="Pfam" id="PF01301">
    <property type="entry name" value="Glyco_hydro_35"/>
    <property type="match status" value="1"/>
</dbReference>
<dbReference type="OrthoDB" id="3713590at2"/>
<name>A0A8B2VGK6_CUTAC</name>
<dbReference type="EMBL" id="MVCE01000005">
    <property type="protein sequence ID" value="PGF32586.1"/>
    <property type="molecule type" value="Genomic_DNA"/>
</dbReference>